<dbReference type="CDD" id="cd07341">
    <property type="entry name" value="M56_BlaR1_MecR1_like"/>
    <property type="match status" value="1"/>
</dbReference>
<feature type="transmembrane region" description="Helical" evidence="2">
    <location>
        <begin position="326"/>
        <end position="345"/>
    </location>
</feature>
<evidence type="ECO:0000259" key="3">
    <source>
        <dbReference type="Pfam" id="PF05569"/>
    </source>
</evidence>
<feature type="domain" description="Peptidase M56" evidence="3">
    <location>
        <begin position="8"/>
        <end position="314"/>
    </location>
</feature>
<evidence type="ECO:0000313" key="5">
    <source>
        <dbReference type="Proteomes" id="UP000184386"/>
    </source>
</evidence>
<organism evidence="4 5">
    <name type="scientific">Anaerocolumna jejuensis DSM 15929</name>
    <dbReference type="NCBI Taxonomy" id="1121322"/>
    <lineage>
        <taxon>Bacteria</taxon>
        <taxon>Bacillati</taxon>
        <taxon>Bacillota</taxon>
        <taxon>Clostridia</taxon>
        <taxon>Lachnospirales</taxon>
        <taxon>Lachnospiraceae</taxon>
        <taxon>Anaerocolumna</taxon>
    </lineage>
</organism>
<keyword evidence="2" id="KW-1133">Transmembrane helix</keyword>
<feature type="transmembrane region" description="Helical" evidence="2">
    <location>
        <begin position="6"/>
        <end position="29"/>
    </location>
</feature>
<name>A0A1M6Q0C9_9FIRM</name>
<dbReference type="AlphaFoldDB" id="A0A1M6Q0C9"/>
<keyword evidence="2" id="KW-0472">Membrane</keyword>
<feature type="region of interest" description="Disordered" evidence="1">
    <location>
        <begin position="557"/>
        <end position="584"/>
    </location>
</feature>
<accession>A0A1M6Q0C9</accession>
<evidence type="ECO:0000256" key="1">
    <source>
        <dbReference type="SAM" id="MobiDB-lite"/>
    </source>
</evidence>
<dbReference type="Proteomes" id="UP000184386">
    <property type="component" value="Unassembled WGS sequence"/>
</dbReference>
<evidence type="ECO:0000313" key="4">
    <source>
        <dbReference type="EMBL" id="SHK13622.1"/>
    </source>
</evidence>
<dbReference type="PANTHER" id="PTHR34978">
    <property type="entry name" value="POSSIBLE SENSOR-TRANSDUCER PROTEIN BLAR"/>
    <property type="match status" value="1"/>
</dbReference>
<sequence length="584" mass="64234">MVKLLTGLLVSTVSGTVLAVILFLVKPLVKNRVPQKIQYFSWYLVFIRMLLPITLGGFFIGSLIPPLQNLAMENPVNATSTVASPPESSAANSAADTMNLPQAADSPVTPPGSNFSVYDLMPLLLTVWLMGIIVVLGLNITGYLRFSSRIKESRIPLDDQEALALFQECCGKYGLKGPLPLYVSSCIDTPMLCGLVKCSIVLPERSFTPEKLCHAFLHELIHHRRHDNLLKWISVLAVSVNWFNPVVYLAAREARRKCELSCDETVTAGFTKEECVRYGETLLAVASNTDYRPFAMSATMSEDKRNLKERLEFLVKAKRKSRCSEFISVVLLGVGIAAMTFTLMVSGIEKPIVSAEGAALSVNILGFDENQPEEPVPVQLPPASQYPKPAFDGTVTMVSPAWKEMSVVPEDSLHIDPDNLQSPPVKDFTITQCWKGSLKGEDFVLETYYDFSEKDIDQSEYCYAALKTGGKVYLTPIDPQEILVSFCGPMAVFIRPAMSYTVMPIDLQSGSFVAADSDEIRSLATESSFDSNEPPSIPSYVTGITQKVAAYPACQTSASMSNPFNNPKDRAALSEAWKQRIGNR</sequence>
<keyword evidence="5" id="KW-1185">Reference proteome</keyword>
<feature type="transmembrane region" description="Helical" evidence="2">
    <location>
        <begin position="120"/>
        <end position="144"/>
    </location>
</feature>
<dbReference type="PANTHER" id="PTHR34978:SF3">
    <property type="entry name" value="SLR0241 PROTEIN"/>
    <property type="match status" value="1"/>
</dbReference>
<dbReference type="InterPro" id="IPR052173">
    <property type="entry name" value="Beta-lactam_resp_regulator"/>
</dbReference>
<reference evidence="4 5" key="1">
    <citation type="submission" date="2016-11" db="EMBL/GenBank/DDBJ databases">
        <authorList>
            <person name="Jaros S."/>
            <person name="Januszkiewicz K."/>
            <person name="Wedrychowicz H."/>
        </authorList>
    </citation>
    <scope>NUCLEOTIDE SEQUENCE [LARGE SCALE GENOMIC DNA]</scope>
    <source>
        <strain evidence="4 5">DSM 15929</strain>
    </source>
</reference>
<dbReference type="OrthoDB" id="9770467at2"/>
<evidence type="ECO:0000256" key="2">
    <source>
        <dbReference type="SAM" id="Phobius"/>
    </source>
</evidence>
<dbReference type="InterPro" id="IPR008756">
    <property type="entry name" value="Peptidase_M56"/>
</dbReference>
<gene>
    <name evidence="4" type="ORF">SAMN02745136_01815</name>
</gene>
<dbReference type="Pfam" id="PF05569">
    <property type="entry name" value="Peptidase_M56"/>
    <property type="match status" value="1"/>
</dbReference>
<dbReference type="RefSeq" id="WP_073274977.1">
    <property type="nucleotide sequence ID" value="NZ_FRAC01000009.1"/>
</dbReference>
<feature type="transmembrane region" description="Helical" evidence="2">
    <location>
        <begin position="41"/>
        <end position="64"/>
    </location>
</feature>
<protein>
    <submittedName>
        <fullName evidence="4">Signal transducer regulating beta-lactamase production, contains metallopeptidase domain</fullName>
    </submittedName>
</protein>
<dbReference type="STRING" id="1121322.SAMN02745136_01815"/>
<keyword evidence="2" id="KW-0812">Transmembrane</keyword>
<dbReference type="EMBL" id="FRAC01000009">
    <property type="protein sequence ID" value="SHK13622.1"/>
    <property type="molecule type" value="Genomic_DNA"/>
</dbReference>
<proteinExistence type="predicted"/>